<dbReference type="GeneID" id="63841301"/>
<dbReference type="OrthoDB" id="448448at2759"/>
<dbReference type="GO" id="GO:0006281">
    <property type="term" value="P:DNA repair"/>
    <property type="evidence" value="ECO:0007669"/>
    <property type="project" value="TreeGrafter"/>
</dbReference>
<keyword evidence="4" id="KW-0812">Transmembrane</keyword>
<dbReference type="SMART" id="SM00490">
    <property type="entry name" value="HELICc"/>
    <property type="match status" value="1"/>
</dbReference>
<dbReference type="GO" id="GO:0016787">
    <property type="term" value="F:hydrolase activity"/>
    <property type="evidence" value="ECO:0007669"/>
    <property type="project" value="UniProtKB-KW"/>
</dbReference>
<comment type="caution">
    <text evidence="6">The sequence shown here is derived from an EMBL/GenBank/DDBJ whole genome shotgun (WGS) entry which is preliminary data.</text>
</comment>
<dbReference type="RefSeq" id="XP_040775179.1">
    <property type="nucleotide sequence ID" value="XM_040924172.1"/>
</dbReference>
<dbReference type="Gene3D" id="3.40.50.300">
    <property type="entry name" value="P-loop containing nucleotide triphosphate hydrolases"/>
    <property type="match status" value="1"/>
</dbReference>
<proteinExistence type="predicted"/>
<accession>A0A9P4Y044</accession>
<keyword evidence="2" id="KW-0378">Hydrolase</keyword>
<keyword evidence="1" id="KW-0547">Nucleotide-binding</keyword>
<evidence type="ECO:0000313" key="6">
    <source>
        <dbReference type="EMBL" id="KAF3764218.1"/>
    </source>
</evidence>
<sequence length="132" mass="15027">IVFSYWKKTLDVVGTILQAQNLHFYFIHGSIPHTERSQILNRFRSSIGHSILLMTLGTGAVGLNLGVASRIYLLEPQWNPFLEQQAFGRAQRLGQTEKVTIIRFLMKDTIEDTNVQSRQLVKMHIASRGFGN</sequence>
<dbReference type="InterPro" id="IPR001650">
    <property type="entry name" value="Helicase_C-like"/>
</dbReference>
<dbReference type="AlphaFoldDB" id="A0A9P4Y044"/>
<reference evidence="6" key="1">
    <citation type="journal article" date="2020" name="Phytopathology">
        <title>Genome sequence of the chestnut blight fungus Cryphonectria parasitica EP155: A fundamental resource for an archetypical invasive plant pathogen.</title>
        <authorList>
            <person name="Crouch J.A."/>
            <person name="Dawe A."/>
            <person name="Aerts A."/>
            <person name="Barry K."/>
            <person name="Churchill A.C.L."/>
            <person name="Grimwood J."/>
            <person name="Hillman B."/>
            <person name="Milgroom M.G."/>
            <person name="Pangilinan J."/>
            <person name="Smith M."/>
            <person name="Salamov A."/>
            <person name="Schmutz J."/>
            <person name="Yadav J."/>
            <person name="Grigoriev I.V."/>
            <person name="Nuss D."/>
        </authorList>
    </citation>
    <scope>NUCLEOTIDE SEQUENCE</scope>
    <source>
        <strain evidence="6">EP155</strain>
    </source>
</reference>
<evidence type="ECO:0000313" key="7">
    <source>
        <dbReference type="Proteomes" id="UP000803844"/>
    </source>
</evidence>
<keyword evidence="4" id="KW-0472">Membrane</keyword>
<keyword evidence="4" id="KW-1133">Transmembrane helix</keyword>
<dbReference type="SUPFAM" id="SSF52540">
    <property type="entry name" value="P-loop containing nucleoside triphosphate hydrolases"/>
    <property type="match status" value="1"/>
</dbReference>
<evidence type="ECO:0000256" key="1">
    <source>
        <dbReference type="ARBA" id="ARBA00022741"/>
    </source>
</evidence>
<organism evidence="6 7">
    <name type="scientific">Cryphonectria parasitica (strain ATCC 38755 / EP155)</name>
    <dbReference type="NCBI Taxonomy" id="660469"/>
    <lineage>
        <taxon>Eukaryota</taxon>
        <taxon>Fungi</taxon>
        <taxon>Dikarya</taxon>
        <taxon>Ascomycota</taxon>
        <taxon>Pezizomycotina</taxon>
        <taxon>Sordariomycetes</taxon>
        <taxon>Sordariomycetidae</taxon>
        <taxon>Diaporthales</taxon>
        <taxon>Cryphonectriaceae</taxon>
        <taxon>Cryphonectria-Endothia species complex</taxon>
        <taxon>Cryphonectria</taxon>
    </lineage>
</organism>
<dbReference type="Proteomes" id="UP000803844">
    <property type="component" value="Unassembled WGS sequence"/>
</dbReference>
<name>A0A9P4Y044_CRYP1</name>
<dbReference type="InterPro" id="IPR027417">
    <property type="entry name" value="P-loop_NTPase"/>
</dbReference>
<dbReference type="PANTHER" id="PTHR45626:SF22">
    <property type="entry name" value="DNA REPAIR PROTEIN RAD5"/>
    <property type="match status" value="1"/>
</dbReference>
<evidence type="ECO:0000256" key="4">
    <source>
        <dbReference type="SAM" id="Phobius"/>
    </source>
</evidence>
<feature type="domain" description="Helicase C-terminal" evidence="5">
    <location>
        <begin position="1"/>
        <end position="132"/>
    </location>
</feature>
<evidence type="ECO:0000259" key="5">
    <source>
        <dbReference type="PROSITE" id="PS51194"/>
    </source>
</evidence>
<protein>
    <recommendedName>
        <fullName evidence="5">Helicase C-terminal domain-containing protein</fullName>
    </recommendedName>
</protein>
<dbReference type="InterPro" id="IPR050628">
    <property type="entry name" value="SNF2_RAD54_helicase_TF"/>
</dbReference>
<dbReference type="GO" id="GO:0005634">
    <property type="term" value="C:nucleus"/>
    <property type="evidence" value="ECO:0007669"/>
    <property type="project" value="TreeGrafter"/>
</dbReference>
<evidence type="ECO:0000256" key="2">
    <source>
        <dbReference type="ARBA" id="ARBA00022801"/>
    </source>
</evidence>
<feature type="transmembrane region" description="Helical" evidence="4">
    <location>
        <begin position="51"/>
        <end position="73"/>
    </location>
</feature>
<dbReference type="InterPro" id="IPR049730">
    <property type="entry name" value="SNF2/RAD54-like_C"/>
</dbReference>
<dbReference type="Pfam" id="PF00271">
    <property type="entry name" value="Helicase_C"/>
    <property type="match status" value="1"/>
</dbReference>
<dbReference type="PROSITE" id="PS51194">
    <property type="entry name" value="HELICASE_CTER"/>
    <property type="match status" value="1"/>
</dbReference>
<keyword evidence="7" id="KW-1185">Reference proteome</keyword>
<evidence type="ECO:0000256" key="3">
    <source>
        <dbReference type="ARBA" id="ARBA00022840"/>
    </source>
</evidence>
<dbReference type="GO" id="GO:0008094">
    <property type="term" value="F:ATP-dependent activity, acting on DNA"/>
    <property type="evidence" value="ECO:0007669"/>
    <property type="project" value="TreeGrafter"/>
</dbReference>
<keyword evidence="3" id="KW-0067">ATP-binding</keyword>
<dbReference type="PANTHER" id="PTHR45626">
    <property type="entry name" value="TRANSCRIPTION TERMINATION FACTOR 2-RELATED"/>
    <property type="match status" value="1"/>
</dbReference>
<gene>
    <name evidence="6" type="ORF">M406DRAFT_41938</name>
</gene>
<dbReference type="GO" id="GO:0005524">
    <property type="term" value="F:ATP binding"/>
    <property type="evidence" value="ECO:0007669"/>
    <property type="project" value="UniProtKB-KW"/>
</dbReference>
<dbReference type="EMBL" id="MU032348">
    <property type="protein sequence ID" value="KAF3764218.1"/>
    <property type="molecule type" value="Genomic_DNA"/>
</dbReference>
<feature type="non-terminal residue" evidence="6">
    <location>
        <position position="1"/>
    </location>
</feature>
<dbReference type="CDD" id="cd18793">
    <property type="entry name" value="SF2_C_SNF"/>
    <property type="match status" value="1"/>
</dbReference>